<evidence type="ECO:0000313" key="1">
    <source>
        <dbReference type="EMBL" id="KAG4306174.1"/>
    </source>
</evidence>
<keyword evidence="2" id="KW-1185">Reference proteome</keyword>
<proteinExistence type="predicted"/>
<gene>
    <name evidence="1" type="ORF">PORY_000162</name>
</gene>
<name>A0ACB7CEI6_9ASCO</name>
<evidence type="ECO:0000313" key="2">
    <source>
        <dbReference type="Proteomes" id="UP000768646"/>
    </source>
</evidence>
<sequence length="89" mass="10339">MTFICNSCLPVNLNSVSLPHNPITVYCPNKVPIVYILTWLIPFHEYNSFCLIIFFYELLQEESSTSLQSDKAISFVLFVSIYMSFPDKY</sequence>
<protein>
    <submittedName>
        <fullName evidence="1">Uncharacterized protein</fullName>
    </submittedName>
</protein>
<comment type="caution">
    <text evidence="1">The sequence shown here is derived from an EMBL/GenBank/DDBJ whole genome shotgun (WGS) entry which is preliminary data.</text>
</comment>
<accession>A0ACB7CEI6</accession>
<dbReference type="Proteomes" id="UP000768646">
    <property type="component" value="Unassembled WGS sequence"/>
</dbReference>
<reference evidence="1 2" key="1">
    <citation type="journal article" date="2021" name="Commun. Biol.">
        <title>Genomic insights into the host specific adaptation of the Pneumocystis genus.</title>
        <authorList>
            <person name="Cisse O.H."/>
            <person name="Ma L."/>
            <person name="Dekker J.P."/>
            <person name="Khil P.P."/>
            <person name="Youn J.-H."/>
            <person name="Brenchley J.M."/>
            <person name="Blair R."/>
            <person name="Pahar B."/>
            <person name="Chabe M."/>
            <person name="Van Rompay K.K.A."/>
            <person name="Keesler R."/>
            <person name="Sukura A."/>
            <person name="Hirsch V."/>
            <person name="Kutty G."/>
            <person name="Liu Y."/>
            <person name="Peng L."/>
            <person name="Chen J."/>
            <person name="Song J."/>
            <person name="Weissenbacher-Lang C."/>
            <person name="Xu J."/>
            <person name="Upham N.S."/>
            <person name="Stajich J.E."/>
            <person name="Cuomo C.A."/>
            <person name="Cushion M.T."/>
            <person name="Kovacs J.A."/>
        </authorList>
    </citation>
    <scope>NUCLEOTIDE SEQUENCE [LARGE SCALE GENOMIC DNA]</scope>
    <source>
        <strain evidence="1 2">RABM</strain>
    </source>
</reference>
<dbReference type="EMBL" id="JABTEG010000001">
    <property type="protein sequence ID" value="KAG4306174.1"/>
    <property type="molecule type" value="Genomic_DNA"/>
</dbReference>
<organism evidence="1 2">
    <name type="scientific">Pneumocystis oryctolagi</name>
    <dbReference type="NCBI Taxonomy" id="42067"/>
    <lineage>
        <taxon>Eukaryota</taxon>
        <taxon>Fungi</taxon>
        <taxon>Dikarya</taxon>
        <taxon>Ascomycota</taxon>
        <taxon>Taphrinomycotina</taxon>
        <taxon>Pneumocystomycetes</taxon>
        <taxon>Pneumocystaceae</taxon>
        <taxon>Pneumocystis</taxon>
    </lineage>
</organism>